<keyword evidence="4" id="KW-0175">Coiled coil</keyword>
<evidence type="ECO:0000256" key="3">
    <source>
        <dbReference type="ARBA" id="ARBA00023012"/>
    </source>
</evidence>
<dbReference type="Gene3D" id="3.30.565.10">
    <property type="entry name" value="Histidine kinase-like ATPase, C-terminal domain"/>
    <property type="match status" value="1"/>
</dbReference>
<evidence type="ECO:0000313" key="7">
    <source>
        <dbReference type="Proteomes" id="UP000800981"/>
    </source>
</evidence>
<comment type="caution">
    <text evidence="6">The sequence shown here is derived from an EMBL/GenBank/DDBJ whole genome shotgun (WGS) entry which is preliminary data.</text>
</comment>
<evidence type="ECO:0000313" key="6">
    <source>
        <dbReference type="EMBL" id="NHC12825.1"/>
    </source>
</evidence>
<dbReference type="CDD" id="cd16917">
    <property type="entry name" value="HATPase_UhpB-NarQ-NarX-like"/>
    <property type="match status" value="1"/>
</dbReference>
<organism evidence="6 7">
    <name type="scientific">Motilibacter deserti</name>
    <dbReference type="NCBI Taxonomy" id="2714956"/>
    <lineage>
        <taxon>Bacteria</taxon>
        <taxon>Bacillati</taxon>
        <taxon>Actinomycetota</taxon>
        <taxon>Actinomycetes</taxon>
        <taxon>Motilibacterales</taxon>
        <taxon>Motilibacteraceae</taxon>
        <taxon>Motilibacter</taxon>
    </lineage>
</organism>
<protein>
    <submittedName>
        <fullName evidence="6">GAF domain-containing protein</fullName>
    </submittedName>
</protein>
<dbReference type="InterPro" id="IPR000700">
    <property type="entry name" value="PAS-assoc_C"/>
</dbReference>
<dbReference type="Gene3D" id="1.20.5.1930">
    <property type="match status" value="1"/>
</dbReference>
<dbReference type="Pfam" id="PF08448">
    <property type="entry name" value="PAS_4"/>
    <property type="match status" value="1"/>
</dbReference>
<evidence type="ECO:0000256" key="1">
    <source>
        <dbReference type="ARBA" id="ARBA00022679"/>
    </source>
</evidence>
<keyword evidence="7" id="KW-1185">Reference proteome</keyword>
<gene>
    <name evidence="6" type="ORF">G9H71_03400</name>
</gene>
<dbReference type="SUPFAM" id="SSF55781">
    <property type="entry name" value="GAF domain-like"/>
    <property type="match status" value="1"/>
</dbReference>
<keyword evidence="2" id="KW-0418">Kinase</keyword>
<dbReference type="InterPro" id="IPR011712">
    <property type="entry name" value="Sig_transdc_His_kin_sub3_dim/P"/>
</dbReference>
<evidence type="ECO:0000256" key="4">
    <source>
        <dbReference type="SAM" id="Coils"/>
    </source>
</evidence>
<dbReference type="Pfam" id="PF13185">
    <property type="entry name" value="GAF_2"/>
    <property type="match status" value="1"/>
</dbReference>
<evidence type="ECO:0000256" key="2">
    <source>
        <dbReference type="ARBA" id="ARBA00022777"/>
    </source>
</evidence>
<dbReference type="RefSeq" id="WP_166277830.1">
    <property type="nucleotide sequence ID" value="NZ_JAANNP010000001.1"/>
</dbReference>
<dbReference type="Gene3D" id="3.30.450.40">
    <property type="match status" value="1"/>
</dbReference>
<dbReference type="SMART" id="SM00065">
    <property type="entry name" value="GAF"/>
    <property type="match status" value="1"/>
</dbReference>
<dbReference type="EMBL" id="JAANNP010000001">
    <property type="protein sequence ID" value="NHC12825.1"/>
    <property type="molecule type" value="Genomic_DNA"/>
</dbReference>
<dbReference type="PANTHER" id="PTHR24421">
    <property type="entry name" value="NITRATE/NITRITE SENSOR PROTEIN NARX-RELATED"/>
    <property type="match status" value="1"/>
</dbReference>
<accession>A0ABX0GST4</accession>
<proteinExistence type="predicted"/>
<reference evidence="6 7" key="1">
    <citation type="submission" date="2020-03" db="EMBL/GenBank/DDBJ databases">
        <title>Two novel Motilibacter sp.</title>
        <authorList>
            <person name="Liu S."/>
        </authorList>
    </citation>
    <scope>NUCLEOTIDE SEQUENCE [LARGE SCALE GENOMIC DNA]</scope>
    <source>
        <strain evidence="6 7">E257</strain>
    </source>
</reference>
<dbReference type="InterPro" id="IPR003018">
    <property type="entry name" value="GAF"/>
</dbReference>
<dbReference type="Proteomes" id="UP000800981">
    <property type="component" value="Unassembled WGS sequence"/>
</dbReference>
<dbReference type="InterPro" id="IPR050482">
    <property type="entry name" value="Sensor_HK_TwoCompSys"/>
</dbReference>
<dbReference type="SUPFAM" id="SSF55874">
    <property type="entry name" value="ATPase domain of HSP90 chaperone/DNA topoisomerase II/histidine kinase"/>
    <property type="match status" value="1"/>
</dbReference>
<dbReference type="InterPro" id="IPR035965">
    <property type="entry name" value="PAS-like_dom_sf"/>
</dbReference>
<evidence type="ECO:0000259" key="5">
    <source>
        <dbReference type="PROSITE" id="PS50113"/>
    </source>
</evidence>
<dbReference type="InterPro" id="IPR029016">
    <property type="entry name" value="GAF-like_dom_sf"/>
</dbReference>
<dbReference type="Gene3D" id="3.30.450.20">
    <property type="entry name" value="PAS domain"/>
    <property type="match status" value="2"/>
</dbReference>
<dbReference type="SUPFAM" id="SSF55785">
    <property type="entry name" value="PYP-like sensor domain (PAS domain)"/>
    <property type="match status" value="1"/>
</dbReference>
<dbReference type="SMART" id="SM00387">
    <property type="entry name" value="HATPase_c"/>
    <property type="match status" value="1"/>
</dbReference>
<dbReference type="Pfam" id="PF07730">
    <property type="entry name" value="HisKA_3"/>
    <property type="match status" value="1"/>
</dbReference>
<dbReference type="Pfam" id="PF02518">
    <property type="entry name" value="HATPase_c"/>
    <property type="match status" value="1"/>
</dbReference>
<keyword evidence="1" id="KW-0808">Transferase</keyword>
<feature type="domain" description="PAC" evidence="5">
    <location>
        <begin position="394"/>
        <end position="449"/>
    </location>
</feature>
<sequence>MDSAELLSDLATGTGLEGNPEAIEDDSAIFICFDAAGVCTMFEGPGVVHTPFGPGGAIGLHYEQIYATQPDTLRHVRRAVQTGEGFAAQEAYDEYVVRARFQPVHDAAGAVVGTLVAAHDVSGWLRSERRRRWAERRAVALADLSTALDEAALDVRSVLDVVVRAARDMVGDYAVVRLAGEGQDLRVAAIRPAADGSMGFLEDELAEHPPQPAVRALVAEAAACGGPVSRVMSARDALPPASPHAGMGDFRLLCVPLRARAHLLGTMIVGRRASRPAYTSEEETLAAEIAHRAALALDNARLLQEVRDRERALASSLEELLRFKALADGSAEAILLVGPRPEHRLEYLNPAGRRLIGLAEDADVGTVTAAMLAGGDVPDLFARQRAALEASGTWTGEFLLRRVDEPDVEVPVAGSAFLVSHPETGAPLGVGGVLQDITERREAELRLRQLDRQRAALLARLVTAQEEERRTIAAGVHDDTIQVLAAVDLRLGLLARRLAGEGAAHLELLGRLQANVSDATSRLRQLLFDLETPALNTGLVQALRNAAAHVLEDTGVAWTVEGELDLEPEAPSRVVAYRVAREALVNVRAHSGAEHATVRVEESDGGVLVEVLDDGVGIDPTLETSPAGHLGLATMRERAEIAGGWWRVGPREPRGTEVRFWLPVRPVAEPE</sequence>
<name>A0ABX0GST4_9ACTN</name>
<dbReference type="PROSITE" id="PS50113">
    <property type="entry name" value="PAC"/>
    <property type="match status" value="1"/>
</dbReference>
<dbReference type="InterPro" id="IPR003594">
    <property type="entry name" value="HATPase_dom"/>
</dbReference>
<dbReference type="InterPro" id="IPR013656">
    <property type="entry name" value="PAS_4"/>
</dbReference>
<feature type="coiled-coil region" evidence="4">
    <location>
        <begin position="440"/>
        <end position="467"/>
    </location>
</feature>
<keyword evidence="3" id="KW-0902">Two-component regulatory system</keyword>
<dbReference type="InterPro" id="IPR036890">
    <property type="entry name" value="HATPase_C_sf"/>
</dbReference>